<comment type="caution">
    <text evidence="1">The sequence shown here is derived from an EMBL/GenBank/DDBJ whole genome shotgun (WGS) entry which is preliminary data.</text>
</comment>
<sequence length="258" mass="27174">MYQKTLANIFYWISAENTSKVKMKILLLALFIAVSTANPIPDDEGGPVDVVVNGVAEGEPLEISDIVDIHVNQHVDGVLTSAMNVLHPYSAAGIAEAAAEAAALDIDTTAPEPVLMLLPAAPDVAIVPEPVVMPSPATPEVVAIVPEPVIMPSPAVPEVVAIVPEPVVMPPPAIPEVVVEPEPVVMPEAVQPEVMPEPAEKLPVPAPQIPQGEVYNDGTVQVSINTPQGEGVIATLQSWLNVVLNYFSNDVQSTQQIL</sequence>
<protein>
    <submittedName>
        <fullName evidence="1">Uncharacterized protein</fullName>
    </submittedName>
</protein>
<keyword evidence="2" id="KW-1185">Reference proteome</keyword>
<evidence type="ECO:0000313" key="2">
    <source>
        <dbReference type="Proteomes" id="UP000824533"/>
    </source>
</evidence>
<evidence type="ECO:0000313" key="1">
    <source>
        <dbReference type="EMBL" id="KAJ0174017.1"/>
    </source>
</evidence>
<gene>
    <name evidence="1" type="ORF">K1T71_010163</name>
</gene>
<dbReference type="EMBL" id="CM034404">
    <property type="protein sequence ID" value="KAJ0174017.1"/>
    <property type="molecule type" value="Genomic_DNA"/>
</dbReference>
<name>A0ACC1CR03_9NEOP</name>
<proteinExistence type="predicted"/>
<reference evidence="1 2" key="1">
    <citation type="journal article" date="2021" name="Front. Genet.">
        <title>Chromosome-Level Genome Assembly Reveals Significant Gene Expansion in the Toll and IMD Signaling Pathways of Dendrolimus kikuchii.</title>
        <authorList>
            <person name="Zhou J."/>
            <person name="Wu P."/>
            <person name="Xiong Z."/>
            <person name="Liu N."/>
            <person name="Zhao N."/>
            <person name="Ji M."/>
            <person name="Qiu Y."/>
            <person name="Yang B."/>
        </authorList>
    </citation>
    <scope>NUCLEOTIDE SEQUENCE [LARGE SCALE GENOMIC DNA]</scope>
    <source>
        <strain evidence="1">Ann1</strain>
    </source>
</reference>
<accession>A0ACC1CR03</accession>
<dbReference type="Proteomes" id="UP000824533">
    <property type="component" value="Linkage Group LG18"/>
</dbReference>
<organism evidence="1 2">
    <name type="scientific">Dendrolimus kikuchii</name>
    <dbReference type="NCBI Taxonomy" id="765133"/>
    <lineage>
        <taxon>Eukaryota</taxon>
        <taxon>Metazoa</taxon>
        <taxon>Ecdysozoa</taxon>
        <taxon>Arthropoda</taxon>
        <taxon>Hexapoda</taxon>
        <taxon>Insecta</taxon>
        <taxon>Pterygota</taxon>
        <taxon>Neoptera</taxon>
        <taxon>Endopterygota</taxon>
        <taxon>Lepidoptera</taxon>
        <taxon>Glossata</taxon>
        <taxon>Ditrysia</taxon>
        <taxon>Bombycoidea</taxon>
        <taxon>Lasiocampidae</taxon>
        <taxon>Dendrolimus</taxon>
    </lineage>
</organism>